<dbReference type="InterPro" id="IPR036397">
    <property type="entry name" value="RNaseH_sf"/>
</dbReference>
<dbReference type="Proteomes" id="UP000316291">
    <property type="component" value="Unassembled WGS sequence"/>
</dbReference>
<dbReference type="CDD" id="cd06127">
    <property type="entry name" value="DEDDh"/>
    <property type="match status" value="1"/>
</dbReference>
<dbReference type="OrthoDB" id="7427781at2"/>
<accession>A0A562S5C9</accession>
<evidence type="ECO:0000259" key="3">
    <source>
        <dbReference type="SMART" id="SM00479"/>
    </source>
</evidence>
<dbReference type="EMBL" id="VLLA01000001">
    <property type="protein sequence ID" value="TWI76477.1"/>
    <property type="molecule type" value="Genomic_DNA"/>
</dbReference>
<dbReference type="Gene3D" id="3.30.420.10">
    <property type="entry name" value="Ribonuclease H-like superfamily/Ribonuclease H"/>
    <property type="match status" value="1"/>
</dbReference>
<reference evidence="4 5" key="1">
    <citation type="journal article" date="2015" name="Stand. Genomic Sci.">
        <title>Genomic Encyclopedia of Bacterial and Archaeal Type Strains, Phase III: the genomes of soil and plant-associated and newly described type strains.</title>
        <authorList>
            <person name="Whitman W.B."/>
            <person name="Woyke T."/>
            <person name="Klenk H.P."/>
            <person name="Zhou Y."/>
            <person name="Lilburn T.G."/>
            <person name="Beck B.J."/>
            <person name="De Vos P."/>
            <person name="Vandamme P."/>
            <person name="Eisen J.A."/>
            <person name="Garrity G."/>
            <person name="Hugenholtz P."/>
            <person name="Kyrpides N.C."/>
        </authorList>
    </citation>
    <scope>NUCLEOTIDE SEQUENCE [LARGE SCALE GENOMIC DNA]</scope>
    <source>
        <strain evidence="4 5">CGMCC 1.10948</strain>
    </source>
</reference>
<dbReference type="NCBIfam" id="NF006615">
    <property type="entry name" value="PRK09182.1"/>
    <property type="match status" value="1"/>
</dbReference>
<evidence type="ECO:0000256" key="1">
    <source>
        <dbReference type="ARBA" id="ARBA00025483"/>
    </source>
</evidence>
<evidence type="ECO:0000313" key="4">
    <source>
        <dbReference type="EMBL" id="TWI76477.1"/>
    </source>
</evidence>
<sequence>MTETDLIHTRSPIAREQEYERIALSLESCRNYRLLRRLKPRVFKSSRGASSTKRAVFLDVETTGLDRQTDTVIELAMLPFDYEPDGRIVGIDKPFVARRDPGRPIPPGIVTLTGITNEMISGAVVDDEIVRDMLRDVSLVVAHNAAFDRPFCEPLWPEFASKAWACSLKEVDWAGEGFEGGRLCHIAAAYGFFFDAHRAEEDCYAGVEILTRDLPRSGRPVFAALLESARTPRLRVRAEGAPYGSRLLLKSRGYRWDASGKDGPSAWCAEVAEDALDGEVEFLRREVYRRNDTAIPHRRVTAFDRYSDR</sequence>
<dbReference type="PANTHER" id="PTHR30231">
    <property type="entry name" value="DNA POLYMERASE III SUBUNIT EPSILON"/>
    <property type="match status" value="1"/>
</dbReference>
<dbReference type="InterPro" id="IPR013520">
    <property type="entry name" value="Ribonucl_H"/>
</dbReference>
<evidence type="ECO:0000313" key="5">
    <source>
        <dbReference type="Proteomes" id="UP000316291"/>
    </source>
</evidence>
<gene>
    <name evidence="4" type="ORF">IQ16_00718</name>
</gene>
<dbReference type="GO" id="GO:0008408">
    <property type="term" value="F:3'-5' exonuclease activity"/>
    <property type="evidence" value="ECO:0007669"/>
    <property type="project" value="TreeGrafter"/>
</dbReference>
<dbReference type="AlphaFoldDB" id="A0A562S5C9"/>
<keyword evidence="5" id="KW-1185">Reference proteome</keyword>
<dbReference type="PANTHER" id="PTHR30231:SF37">
    <property type="entry name" value="EXODEOXYRIBONUCLEASE 10"/>
    <property type="match status" value="1"/>
</dbReference>
<proteinExistence type="predicted"/>
<dbReference type="Pfam" id="PF00929">
    <property type="entry name" value="RNase_T"/>
    <property type="match status" value="1"/>
</dbReference>
<evidence type="ECO:0000256" key="2">
    <source>
        <dbReference type="ARBA" id="ARBA00026073"/>
    </source>
</evidence>
<feature type="domain" description="Exonuclease" evidence="3">
    <location>
        <begin position="54"/>
        <end position="219"/>
    </location>
</feature>
<dbReference type="SMART" id="SM00479">
    <property type="entry name" value="EXOIII"/>
    <property type="match status" value="1"/>
</dbReference>
<name>A0A562S5C9_9BRAD</name>
<comment type="function">
    <text evidence="1">DNA polymerase III is a complex, multichain enzyme responsible for most of the replicative synthesis in bacteria. The epsilon subunit contain the editing function and is a proofreading 3'-5' exonuclease.</text>
</comment>
<dbReference type="InterPro" id="IPR012337">
    <property type="entry name" value="RNaseH-like_sf"/>
</dbReference>
<dbReference type="GO" id="GO:0005829">
    <property type="term" value="C:cytosol"/>
    <property type="evidence" value="ECO:0007669"/>
    <property type="project" value="TreeGrafter"/>
</dbReference>
<dbReference type="SUPFAM" id="SSF53098">
    <property type="entry name" value="Ribonuclease H-like"/>
    <property type="match status" value="1"/>
</dbReference>
<organism evidence="4 5">
    <name type="scientific">Bradyrhizobium huanghuaihaiense</name>
    <dbReference type="NCBI Taxonomy" id="990078"/>
    <lineage>
        <taxon>Bacteria</taxon>
        <taxon>Pseudomonadati</taxon>
        <taxon>Pseudomonadota</taxon>
        <taxon>Alphaproteobacteria</taxon>
        <taxon>Hyphomicrobiales</taxon>
        <taxon>Nitrobacteraceae</taxon>
        <taxon>Bradyrhizobium</taxon>
    </lineage>
</organism>
<dbReference type="RefSeq" id="WP_145831204.1">
    <property type="nucleotide sequence ID" value="NZ_VLLA01000001.1"/>
</dbReference>
<dbReference type="GO" id="GO:0003676">
    <property type="term" value="F:nucleic acid binding"/>
    <property type="evidence" value="ECO:0007669"/>
    <property type="project" value="InterPro"/>
</dbReference>
<comment type="subunit">
    <text evidence="2">DNA polymerase III contains a core (composed of alpha, epsilon and theta chains) that associates with a tau subunit. This core dimerizes to form the POLIII' complex. PolIII' associates with the gamma complex (composed of gamma, delta, delta', psi and chi chains) and with the beta chain to form the complete DNA polymerase III complex.</text>
</comment>
<comment type="caution">
    <text evidence="4">The sequence shown here is derived from an EMBL/GenBank/DDBJ whole genome shotgun (WGS) entry which is preliminary data.</text>
</comment>
<dbReference type="GO" id="GO:0045004">
    <property type="term" value="P:DNA replication proofreading"/>
    <property type="evidence" value="ECO:0007669"/>
    <property type="project" value="TreeGrafter"/>
</dbReference>
<dbReference type="FunFam" id="3.30.420.10:FF:000045">
    <property type="entry name" value="3'-5' exonuclease DinG"/>
    <property type="match status" value="1"/>
</dbReference>
<protein>
    <submittedName>
        <fullName evidence="4">DNA polymerase-3 subunit epsilon</fullName>
    </submittedName>
</protein>